<sequence>MTLRDKVESRLAGELVAGERVLNALIAFRAGGVRKTMIGGAAGIAGFAGAAGMALAARRGQAEVPQVPISTPGRFVFAFTSHRVALFTVGGIVRAAPGKPLRSWALDQLAWVSEPQLNSGVAQALQGQIGVTGEGVLGYEFARLQVDEGRSAIKRLARALEELDTAS</sequence>
<reference evidence="3 4" key="1">
    <citation type="submission" date="2017-12" db="EMBL/GenBank/DDBJ databases">
        <title>Sequencing the genomes of 1000 Actinobacteria strains.</title>
        <authorList>
            <person name="Klenk H.-P."/>
        </authorList>
    </citation>
    <scope>NUCLEOTIDE SEQUENCE [LARGE SCALE GENOMIC DNA]</scope>
    <source>
        <strain evidence="3 4">DSM 45165</strain>
    </source>
</reference>
<dbReference type="Proteomes" id="UP000550260">
    <property type="component" value="Unassembled WGS sequence"/>
</dbReference>
<reference evidence="2 5" key="2">
    <citation type="submission" date="2020-08" db="EMBL/GenBank/DDBJ databases">
        <title>Amycolatopsis echigonensis JCM 21831.</title>
        <authorList>
            <person name="Tedsree N."/>
            <person name="Kuncharoen N."/>
            <person name="Likhitwitayawuid K."/>
            <person name="Tanasupawat S."/>
        </authorList>
    </citation>
    <scope>NUCLEOTIDE SEQUENCE [LARGE SCALE GENOMIC DNA]</scope>
    <source>
        <strain evidence="2 5">JCM 21831</strain>
    </source>
</reference>
<proteinExistence type="predicted"/>
<evidence type="ECO:0000256" key="1">
    <source>
        <dbReference type="SAM" id="Phobius"/>
    </source>
</evidence>
<feature type="transmembrane region" description="Helical" evidence="1">
    <location>
        <begin position="37"/>
        <end position="55"/>
    </location>
</feature>
<evidence type="ECO:0000313" key="4">
    <source>
        <dbReference type="Proteomes" id="UP000233750"/>
    </source>
</evidence>
<dbReference type="OrthoDB" id="3627002at2"/>
<gene>
    <name evidence="3" type="ORF">ATK30_7833</name>
    <name evidence="2" type="ORF">H5411_05795</name>
</gene>
<evidence type="ECO:0008006" key="6">
    <source>
        <dbReference type="Google" id="ProtNLM"/>
    </source>
</evidence>
<comment type="caution">
    <text evidence="3">The sequence shown here is derived from an EMBL/GenBank/DDBJ whole genome shotgun (WGS) entry which is preliminary data.</text>
</comment>
<dbReference type="Proteomes" id="UP000233750">
    <property type="component" value="Unassembled WGS sequence"/>
</dbReference>
<protein>
    <recommendedName>
        <fullName evidence="6">PH (Pleckstrin Homology) domain-containing protein</fullName>
    </recommendedName>
</protein>
<evidence type="ECO:0000313" key="3">
    <source>
        <dbReference type="EMBL" id="PKV96869.1"/>
    </source>
</evidence>
<dbReference type="EMBL" id="JACJHR010000005">
    <property type="protein sequence ID" value="MBB2498646.1"/>
    <property type="molecule type" value="Genomic_DNA"/>
</dbReference>
<keyword evidence="1" id="KW-0472">Membrane</keyword>
<dbReference type="EMBL" id="PJMY01000003">
    <property type="protein sequence ID" value="PKV96869.1"/>
    <property type="molecule type" value="Genomic_DNA"/>
</dbReference>
<keyword evidence="1" id="KW-0812">Transmembrane</keyword>
<accession>A0A2N3WSL0</accession>
<keyword evidence="1" id="KW-1133">Transmembrane helix</keyword>
<dbReference type="AlphaFoldDB" id="A0A2N3WSL0"/>
<keyword evidence="4" id="KW-1185">Reference proteome</keyword>
<accession>A0A8E2AZJ5</accession>
<evidence type="ECO:0000313" key="5">
    <source>
        <dbReference type="Proteomes" id="UP000550260"/>
    </source>
</evidence>
<dbReference type="RefSeq" id="WP_101439665.1">
    <property type="nucleotide sequence ID" value="NZ_JACJHR010000005.1"/>
</dbReference>
<evidence type="ECO:0000313" key="2">
    <source>
        <dbReference type="EMBL" id="MBB2498646.1"/>
    </source>
</evidence>
<name>A0A2N3WSL0_9PSEU</name>
<organism evidence="3 4">
    <name type="scientific">Amycolatopsis echigonensis</name>
    <dbReference type="NCBI Taxonomy" id="2576905"/>
    <lineage>
        <taxon>Bacteria</taxon>
        <taxon>Bacillati</taxon>
        <taxon>Actinomycetota</taxon>
        <taxon>Actinomycetes</taxon>
        <taxon>Pseudonocardiales</taxon>
        <taxon>Pseudonocardiaceae</taxon>
        <taxon>Amycolatopsis</taxon>
    </lineage>
</organism>